<reference evidence="2" key="1">
    <citation type="submission" date="2022-11" db="UniProtKB">
        <authorList>
            <consortium name="WormBaseParasite"/>
        </authorList>
    </citation>
    <scope>IDENTIFICATION</scope>
</reference>
<evidence type="ECO:0000313" key="2">
    <source>
        <dbReference type="WBParaSite" id="ES5_v2.g259.t1"/>
    </source>
</evidence>
<dbReference type="WBParaSite" id="ES5_v2.g259.t1">
    <property type="protein sequence ID" value="ES5_v2.g259.t1"/>
    <property type="gene ID" value="ES5_v2.g259"/>
</dbReference>
<proteinExistence type="predicted"/>
<protein>
    <submittedName>
        <fullName evidence="2">Zinc metalloproteinase</fullName>
    </submittedName>
</protein>
<organism evidence="1 2">
    <name type="scientific">Panagrolaimus sp. ES5</name>
    <dbReference type="NCBI Taxonomy" id="591445"/>
    <lineage>
        <taxon>Eukaryota</taxon>
        <taxon>Metazoa</taxon>
        <taxon>Ecdysozoa</taxon>
        <taxon>Nematoda</taxon>
        <taxon>Chromadorea</taxon>
        <taxon>Rhabditida</taxon>
        <taxon>Tylenchina</taxon>
        <taxon>Panagrolaimomorpha</taxon>
        <taxon>Panagrolaimoidea</taxon>
        <taxon>Panagrolaimidae</taxon>
        <taxon>Panagrolaimus</taxon>
    </lineage>
</organism>
<name>A0AC34G801_9BILA</name>
<sequence length="489" mass="55331">MAENVPLSENKPALHTQQPISYNIVDKTEFTANKEILTNVFESDIVMTEDQMLDVIGAFQQRVNGTNIRKKRKSIAGNSYRWANHTVPFVFRDSDPKWQLTVWLGMRKWEEETCIKFKQLHPQTHEKDYIYIFKGGGCYSSVGKIGGRQTASIGYGCESAGIVAHEMGHALGFWHEQNRGDRDEFINVNEDFILRGTKGNFEKRNDIESTDDIPYDFGSVMHYGPQAFSNDYKYITVETKDHRYQHTIGQRSGLSFTDVKQANMMYCRDICPNNITCQNGGYQDPKNCLICKCPPGLTGDCTILAPSTPGCGGEMFALPTWQTLTSSIVGKCFWRLNAPTNQRIHFEVVHSSYSCDSSCSENFLEIKHTKNWQQTGFRQCCRAVPGTIISESNQVIIFSNSKSAPADFTIRYIIDSPTLPPPPLANWNGDGLTSFLGGEIGIDNTLEHYIFNDFPKMFKRPKPSSPDKPIDLLTPFVTSFLRSIKQNHK</sequence>
<dbReference type="Proteomes" id="UP000887579">
    <property type="component" value="Unplaced"/>
</dbReference>
<evidence type="ECO:0000313" key="1">
    <source>
        <dbReference type="Proteomes" id="UP000887579"/>
    </source>
</evidence>
<accession>A0AC34G801</accession>